<keyword evidence="5" id="KW-0498">Mitosis</keyword>
<evidence type="ECO:0000313" key="7">
    <source>
        <dbReference type="EMBL" id="KAJ3219450.1"/>
    </source>
</evidence>
<dbReference type="Gene3D" id="3.40.50.720">
    <property type="entry name" value="NAD(P)-binding Rossmann-like Domain"/>
    <property type="match status" value="1"/>
</dbReference>
<proteinExistence type="inferred from homology"/>
<dbReference type="EMBL" id="JADGJW010000339">
    <property type="protein sequence ID" value="KAJ3219450.1"/>
    <property type="molecule type" value="Genomic_DNA"/>
</dbReference>
<dbReference type="InterPro" id="IPR036291">
    <property type="entry name" value="NAD(P)-bd_dom_sf"/>
</dbReference>
<protein>
    <recommendedName>
        <fullName evidence="6">TOG domain-containing protein</fullName>
    </recommendedName>
</protein>
<dbReference type="GO" id="GO:0051301">
    <property type="term" value="P:cell division"/>
    <property type="evidence" value="ECO:0007669"/>
    <property type="project" value="UniProtKB-KW"/>
</dbReference>
<evidence type="ECO:0000256" key="2">
    <source>
        <dbReference type="ARBA" id="ARBA00009549"/>
    </source>
</evidence>
<dbReference type="GO" id="GO:0005819">
    <property type="term" value="C:spindle"/>
    <property type="evidence" value="ECO:0007669"/>
    <property type="project" value="UniProtKB-SubCell"/>
</dbReference>
<evidence type="ECO:0000256" key="5">
    <source>
        <dbReference type="ARBA" id="ARBA00022776"/>
    </source>
</evidence>
<gene>
    <name evidence="7" type="ORF">HK099_004684</name>
</gene>
<dbReference type="SMART" id="SM01349">
    <property type="entry name" value="TOG"/>
    <property type="match status" value="1"/>
</dbReference>
<comment type="caution">
    <text evidence="7">The sequence shown here is derived from an EMBL/GenBank/DDBJ whole genome shotgun (WGS) entry which is preliminary data.</text>
</comment>
<dbReference type="Pfam" id="PF12348">
    <property type="entry name" value="CLASP_N"/>
    <property type="match status" value="1"/>
</dbReference>
<dbReference type="InterPro" id="IPR034085">
    <property type="entry name" value="TOG"/>
</dbReference>
<organism evidence="7 8">
    <name type="scientific">Clydaea vesicula</name>
    <dbReference type="NCBI Taxonomy" id="447962"/>
    <lineage>
        <taxon>Eukaryota</taxon>
        <taxon>Fungi</taxon>
        <taxon>Fungi incertae sedis</taxon>
        <taxon>Chytridiomycota</taxon>
        <taxon>Chytridiomycota incertae sedis</taxon>
        <taxon>Chytridiomycetes</taxon>
        <taxon>Lobulomycetales</taxon>
        <taxon>Lobulomycetaceae</taxon>
        <taxon>Clydaea</taxon>
    </lineage>
</organism>
<reference evidence="7" key="1">
    <citation type="submission" date="2020-05" db="EMBL/GenBank/DDBJ databases">
        <title>Phylogenomic resolution of chytrid fungi.</title>
        <authorList>
            <person name="Stajich J.E."/>
            <person name="Amses K."/>
            <person name="Simmons R."/>
            <person name="Seto K."/>
            <person name="Myers J."/>
            <person name="Bonds A."/>
            <person name="Quandt C.A."/>
            <person name="Barry K."/>
            <person name="Liu P."/>
            <person name="Grigoriev I."/>
            <person name="Longcore J.E."/>
            <person name="James T.Y."/>
        </authorList>
    </citation>
    <scope>NUCLEOTIDE SEQUENCE</scope>
    <source>
        <strain evidence="7">JEL0476</strain>
    </source>
</reference>
<dbReference type="InterPro" id="IPR024395">
    <property type="entry name" value="CLASP_N_dom"/>
</dbReference>
<dbReference type="InterPro" id="IPR050177">
    <property type="entry name" value="Lipid_A_modif_metabolic_enz"/>
</dbReference>
<dbReference type="Pfam" id="PF01370">
    <property type="entry name" value="Epimerase"/>
    <property type="match status" value="1"/>
</dbReference>
<dbReference type="PANTHER" id="PTHR43245:SF11">
    <property type="entry name" value="LD23561P"/>
    <property type="match status" value="1"/>
</dbReference>
<evidence type="ECO:0000313" key="8">
    <source>
        <dbReference type="Proteomes" id="UP001211065"/>
    </source>
</evidence>
<name>A0AAD5U231_9FUNG</name>
<comment type="subcellular location">
    <subcellularLocation>
        <location evidence="1">Cytoplasm</location>
        <location evidence="1">Cytoskeleton</location>
        <location evidence="1">Spindle</location>
    </subcellularLocation>
</comment>
<evidence type="ECO:0000256" key="1">
    <source>
        <dbReference type="ARBA" id="ARBA00004186"/>
    </source>
</evidence>
<keyword evidence="4" id="KW-0493">Microtubule</keyword>
<keyword evidence="5" id="KW-0131">Cell cycle</keyword>
<evidence type="ECO:0000256" key="4">
    <source>
        <dbReference type="ARBA" id="ARBA00022701"/>
    </source>
</evidence>
<evidence type="ECO:0000259" key="6">
    <source>
        <dbReference type="SMART" id="SM01349"/>
    </source>
</evidence>
<sequence>MVSVLVLGGVGFIGRNLVTYLIENNFVEFVRVADKVLPATAYLNERTKKAFADPRVEFKQSNLSDPNFTEKIFARDDDKTFDYVFNLAAETKYGQSEAVYNEKVYGLSITVAKEAAKKKVKVFVEFSTAQVYEADKKPSTEESKQKPWTNIAKCKAKAEAELKKIPGLNLIILRPAIVYGPSDVYGITPRLIVGAVYKQLNEEMKLLWTKDLRINTVHVSDVVRAAWYVTATKEEGGNRSSPPKEGGVVYNLADEGDTDQGLVNDLIQQIFGIDTGFQGTVMSTFAKLNLETVTEEVNDKHLQPWAELCKTGGVVNTPLTPYLDKELLKDNALRKGKDPEPIPIPKRRKQHLKVAFEKRQKTLKKREEKYWKKHFASAPLNCWFPKREQALSVTKRAKWMHDEEELNQFAMAFEGKEVEWDQKEKSLKRLSILIKNNNHPKEVISFFKLHFDKIISCLHSLRTALCLTACQTIQDFTETLKKKTDPFAEFFIVNLLKIISTSKKITCQMGLKTLQSVFFQTSLSSKNFLLIFNALSDKSTYTRQNCFSLLLSIAVTARDKAIKSSLQNNGLDILENCIRKGFSDASGPVRETARFTFKEFQEIWPERAENFLDSLPLSTKKTISKELLEVPKLRSNSSPIISSTYSPTSPPLLKQKQSINNIDTTPIRTVQKRHSLSLIKSKMSNAKGEKEIILEQIASSKLEKHLHAFKELKGYLECKFSDSEAEFAQKLKIFLLSFFKNEEKVKNLFTELNESKEQESKFIDLLETCLLKNILNLKELCEIGLDLQNYTFYKQHKINENLFLNIFFKKTTKKKLFENLIENLVELKINKTTFLTVIELREKEFRAQQLIFKLMKMNLRDNEINEGENSICENSSEFYNIEEDLIRKLLIRLVPLILKYANLAQKKKSYFNFFEDLKFVFFYLKQVKYELLTRVFATFESLEKEQFFFENFFKDMKSKVQEEVETLTAENLNSIDDHFTDSAYTNSMDFIENSSTRNVFDETLPDGFADISSTQNIQNCANNELLPIERGALPSESVIAKFSTPSKDFVNLIPRNNYYSKVDADSVPEDTNFHNIKLNDNSDINSTIYQKDSGTAIRLKNLTERYLNYFEKLNSGVKDKEEQGNILLIMNSLLLNQTPLFNGYEKELLEILFDCITDENISVSSESERNLDTILKKFKKKTLVLIMLEILENELKTSKLNGTREINSPNLDNRRGTIFVLVAIHKMILKSSKNENLFWNDVILSKLTKNQEKLLGVYINRSLKEDMENENYVESHSNDTDNGNAETKFFSIYENMNEENNDSVSSYNNKIINDVCDTAISA</sequence>
<dbReference type="InterPro" id="IPR001509">
    <property type="entry name" value="Epimerase_deHydtase"/>
</dbReference>
<keyword evidence="3" id="KW-0132">Cell division</keyword>
<keyword evidence="8" id="KW-1185">Reference proteome</keyword>
<comment type="similarity">
    <text evidence="2">Belongs to the CLASP family.</text>
</comment>
<dbReference type="SUPFAM" id="SSF51735">
    <property type="entry name" value="NAD(P)-binding Rossmann-fold domains"/>
    <property type="match status" value="1"/>
</dbReference>
<dbReference type="PANTHER" id="PTHR43245">
    <property type="entry name" value="BIFUNCTIONAL POLYMYXIN RESISTANCE PROTEIN ARNA"/>
    <property type="match status" value="1"/>
</dbReference>
<dbReference type="Proteomes" id="UP001211065">
    <property type="component" value="Unassembled WGS sequence"/>
</dbReference>
<evidence type="ECO:0000256" key="3">
    <source>
        <dbReference type="ARBA" id="ARBA00022618"/>
    </source>
</evidence>
<feature type="domain" description="TOG" evidence="6">
    <location>
        <begin position="399"/>
        <end position="636"/>
    </location>
</feature>
<accession>A0AAD5U231</accession>
<dbReference type="InterPro" id="IPR016024">
    <property type="entry name" value="ARM-type_fold"/>
</dbReference>
<dbReference type="Gene3D" id="1.25.10.10">
    <property type="entry name" value="Leucine-rich Repeat Variant"/>
    <property type="match status" value="1"/>
</dbReference>
<dbReference type="SUPFAM" id="SSF48371">
    <property type="entry name" value="ARM repeat"/>
    <property type="match status" value="1"/>
</dbReference>
<dbReference type="InterPro" id="IPR011989">
    <property type="entry name" value="ARM-like"/>
</dbReference>
<dbReference type="GO" id="GO:0005874">
    <property type="term" value="C:microtubule"/>
    <property type="evidence" value="ECO:0007669"/>
    <property type="project" value="UniProtKB-KW"/>
</dbReference>